<keyword evidence="6 14" id="KW-0597">Phosphoprotein</keyword>
<evidence type="ECO:0000313" key="22">
    <source>
        <dbReference type="Proteomes" id="UP000663555"/>
    </source>
</evidence>
<dbReference type="PANTHER" id="PTHR43047">
    <property type="entry name" value="TWO-COMPONENT HISTIDINE PROTEIN KINASE"/>
    <property type="match status" value="1"/>
</dbReference>
<feature type="transmembrane region" description="Helical" evidence="15">
    <location>
        <begin position="26"/>
        <end position="48"/>
    </location>
</feature>
<feature type="transmembrane region" description="Helical" evidence="15">
    <location>
        <begin position="95"/>
        <end position="116"/>
    </location>
</feature>
<dbReference type="SUPFAM" id="SSF47226">
    <property type="entry name" value="Histidine-containing phosphotransfer domain, HPT domain"/>
    <property type="match status" value="1"/>
</dbReference>
<keyword evidence="11 15" id="KW-1133">Transmembrane helix</keyword>
<evidence type="ECO:0000256" key="2">
    <source>
        <dbReference type="ARBA" id="ARBA00004429"/>
    </source>
</evidence>
<evidence type="ECO:0000256" key="7">
    <source>
        <dbReference type="ARBA" id="ARBA00022679"/>
    </source>
</evidence>
<evidence type="ECO:0000256" key="15">
    <source>
        <dbReference type="PROSITE-ProRule" id="PRU00244"/>
    </source>
</evidence>
<dbReference type="PROSITE" id="PS50113">
    <property type="entry name" value="PAC"/>
    <property type="match status" value="1"/>
</dbReference>
<dbReference type="InterPro" id="IPR005330">
    <property type="entry name" value="MHYT_dom"/>
</dbReference>
<dbReference type="Gene3D" id="1.10.287.130">
    <property type="match status" value="1"/>
</dbReference>
<dbReference type="Pfam" id="PF02518">
    <property type="entry name" value="HATPase_c"/>
    <property type="match status" value="1"/>
</dbReference>
<feature type="transmembrane region" description="Helical" evidence="15">
    <location>
        <begin position="125"/>
        <end position="146"/>
    </location>
</feature>
<dbReference type="SMART" id="SM00388">
    <property type="entry name" value="HisKA"/>
    <property type="match status" value="1"/>
</dbReference>
<gene>
    <name evidence="21" type="ORF">LPB19_02650</name>
</gene>
<dbReference type="EMBL" id="CP071247">
    <property type="protein sequence ID" value="QSP95338.1"/>
    <property type="molecule type" value="Genomic_DNA"/>
</dbReference>
<dbReference type="RefSeq" id="WP_206644578.1">
    <property type="nucleotide sequence ID" value="NZ_CP071247.1"/>
</dbReference>
<dbReference type="InterPro" id="IPR036641">
    <property type="entry name" value="HPT_dom_sf"/>
</dbReference>
<feature type="transmembrane region" description="Helical" evidence="15">
    <location>
        <begin position="60"/>
        <end position="83"/>
    </location>
</feature>
<dbReference type="InterPro" id="IPR000014">
    <property type="entry name" value="PAS"/>
</dbReference>
<evidence type="ECO:0000256" key="12">
    <source>
        <dbReference type="ARBA" id="ARBA00023012"/>
    </source>
</evidence>
<feature type="transmembrane region" description="Helical" evidence="15">
    <location>
        <begin position="235"/>
        <end position="257"/>
    </location>
</feature>
<dbReference type="InterPro" id="IPR036097">
    <property type="entry name" value="HisK_dim/P_sf"/>
</dbReference>
<dbReference type="Pfam" id="PF00512">
    <property type="entry name" value="HisKA"/>
    <property type="match status" value="1"/>
</dbReference>
<dbReference type="SUPFAM" id="SSF47384">
    <property type="entry name" value="Homodimeric domain of signal transducing histidine kinase"/>
    <property type="match status" value="1"/>
</dbReference>
<comment type="catalytic activity">
    <reaction evidence="1">
        <text>ATP + protein L-histidine = ADP + protein N-phospho-L-histidine.</text>
        <dbReference type="EC" id="2.7.13.3"/>
    </reaction>
</comment>
<keyword evidence="13 15" id="KW-0472">Membrane</keyword>
<dbReference type="CDD" id="cd17546">
    <property type="entry name" value="REC_hyHK_CKI1_RcsC-like"/>
    <property type="match status" value="1"/>
</dbReference>
<dbReference type="PROSITE" id="PS50109">
    <property type="entry name" value="HIS_KIN"/>
    <property type="match status" value="1"/>
</dbReference>
<keyword evidence="9" id="KW-0418">Kinase</keyword>
<keyword evidence="10" id="KW-0067">ATP-binding</keyword>
<name>A0ABX7MSQ3_9GAMM</name>
<feature type="domain" description="PAC" evidence="19">
    <location>
        <begin position="346"/>
        <end position="396"/>
    </location>
</feature>
<evidence type="ECO:0000256" key="5">
    <source>
        <dbReference type="ARBA" id="ARBA00022519"/>
    </source>
</evidence>
<dbReference type="SUPFAM" id="SSF55874">
    <property type="entry name" value="ATPase domain of HSP90 chaperone/DNA topoisomerase II/histidine kinase"/>
    <property type="match status" value="1"/>
</dbReference>
<evidence type="ECO:0000259" key="19">
    <source>
        <dbReference type="PROSITE" id="PS50113"/>
    </source>
</evidence>
<evidence type="ECO:0000256" key="11">
    <source>
        <dbReference type="ARBA" id="ARBA00022989"/>
    </source>
</evidence>
<evidence type="ECO:0000256" key="10">
    <source>
        <dbReference type="ARBA" id="ARBA00022840"/>
    </source>
</evidence>
<dbReference type="Gene3D" id="3.30.565.10">
    <property type="entry name" value="Histidine kinase-like ATPase, C-terminal domain"/>
    <property type="match status" value="1"/>
</dbReference>
<evidence type="ECO:0000256" key="13">
    <source>
        <dbReference type="ARBA" id="ARBA00023136"/>
    </source>
</evidence>
<dbReference type="Pfam" id="PF03707">
    <property type="entry name" value="MHYT"/>
    <property type="match status" value="4"/>
</dbReference>
<evidence type="ECO:0000259" key="17">
    <source>
        <dbReference type="PROSITE" id="PS50110"/>
    </source>
</evidence>
<dbReference type="SMART" id="SM00091">
    <property type="entry name" value="PAS"/>
    <property type="match status" value="1"/>
</dbReference>
<protein>
    <recommendedName>
        <fullName evidence="3">histidine kinase</fullName>
        <ecNumber evidence="3">2.7.13.3</ecNumber>
    </recommendedName>
</protein>
<feature type="domain" description="Histidine kinase" evidence="16">
    <location>
        <begin position="414"/>
        <end position="629"/>
    </location>
</feature>
<evidence type="ECO:0000256" key="4">
    <source>
        <dbReference type="ARBA" id="ARBA00022475"/>
    </source>
</evidence>
<feature type="domain" description="Response regulatory" evidence="17">
    <location>
        <begin position="649"/>
        <end position="768"/>
    </location>
</feature>
<dbReference type="Pfam" id="PF00989">
    <property type="entry name" value="PAS"/>
    <property type="match status" value="1"/>
</dbReference>
<comment type="subcellular location">
    <subcellularLocation>
        <location evidence="2">Cell inner membrane</location>
        <topology evidence="2">Multi-pass membrane protein</topology>
    </subcellularLocation>
</comment>
<accession>A0ABX7MSQ3</accession>
<dbReference type="SMART" id="SM00448">
    <property type="entry name" value="REC"/>
    <property type="match status" value="1"/>
</dbReference>
<organism evidence="21 22">
    <name type="scientific">Marinobacter salinisoli</name>
    <dbReference type="NCBI Taxonomy" id="2769486"/>
    <lineage>
        <taxon>Bacteria</taxon>
        <taxon>Pseudomonadati</taxon>
        <taxon>Pseudomonadota</taxon>
        <taxon>Gammaproteobacteria</taxon>
        <taxon>Pseudomonadales</taxon>
        <taxon>Marinobacteraceae</taxon>
        <taxon>Marinobacter</taxon>
    </lineage>
</organism>
<dbReference type="InterPro" id="IPR008207">
    <property type="entry name" value="Sig_transdc_His_kin_Hpt_dom"/>
</dbReference>
<keyword evidence="22" id="KW-1185">Reference proteome</keyword>
<dbReference type="InterPro" id="IPR000700">
    <property type="entry name" value="PAS-assoc_C"/>
</dbReference>
<feature type="domain" description="MHYT" evidence="20">
    <location>
        <begin position="23"/>
        <end position="218"/>
    </location>
</feature>
<dbReference type="InterPro" id="IPR001789">
    <property type="entry name" value="Sig_transdc_resp-reg_receiver"/>
</dbReference>
<keyword evidence="12" id="KW-0902">Two-component regulatory system</keyword>
<evidence type="ECO:0000256" key="9">
    <source>
        <dbReference type="ARBA" id="ARBA00022777"/>
    </source>
</evidence>
<evidence type="ECO:0000256" key="3">
    <source>
        <dbReference type="ARBA" id="ARBA00012438"/>
    </source>
</evidence>
<dbReference type="InterPro" id="IPR003661">
    <property type="entry name" value="HisK_dim/P_dom"/>
</dbReference>
<dbReference type="PANTHER" id="PTHR43047:SF64">
    <property type="entry name" value="HISTIDINE KINASE CONTAINING CHEY-HOMOLOGOUS RECEIVER DOMAIN AND PAS DOMAIN-RELATED"/>
    <property type="match status" value="1"/>
</dbReference>
<dbReference type="Pfam" id="PF01627">
    <property type="entry name" value="Hpt"/>
    <property type="match status" value="1"/>
</dbReference>
<dbReference type="CDD" id="cd16922">
    <property type="entry name" value="HATPase_EvgS-ArcB-TorS-like"/>
    <property type="match status" value="1"/>
</dbReference>
<evidence type="ECO:0000259" key="16">
    <source>
        <dbReference type="PROSITE" id="PS50109"/>
    </source>
</evidence>
<dbReference type="SUPFAM" id="SSF55785">
    <property type="entry name" value="PYP-like sensor domain (PAS domain)"/>
    <property type="match status" value="1"/>
</dbReference>
<dbReference type="PROSITE" id="PS50110">
    <property type="entry name" value="RESPONSE_REGULATORY"/>
    <property type="match status" value="1"/>
</dbReference>
<dbReference type="CDD" id="cd00088">
    <property type="entry name" value="HPT"/>
    <property type="match status" value="1"/>
</dbReference>
<dbReference type="InterPro" id="IPR011006">
    <property type="entry name" value="CheY-like_superfamily"/>
</dbReference>
<dbReference type="Gene3D" id="1.20.120.160">
    <property type="entry name" value="HPT domain"/>
    <property type="match status" value="1"/>
</dbReference>
<dbReference type="InterPro" id="IPR036890">
    <property type="entry name" value="HATPase_C_sf"/>
</dbReference>
<feature type="domain" description="PAS" evidence="18">
    <location>
        <begin position="269"/>
        <end position="339"/>
    </location>
</feature>
<evidence type="ECO:0000259" key="20">
    <source>
        <dbReference type="PROSITE" id="PS50924"/>
    </source>
</evidence>
<dbReference type="EC" id="2.7.13.3" evidence="3"/>
<dbReference type="InterPro" id="IPR004358">
    <property type="entry name" value="Sig_transdc_His_kin-like_C"/>
</dbReference>
<dbReference type="Pfam" id="PF00072">
    <property type="entry name" value="Response_reg"/>
    <property type="match status" value="1"/>
</dbReference>
<dbReference type="Gene3D" id="3.40.50.2300">
    <property type="match status" value="1"/>
</dbReference>
<dbReference type="NCBIfam" id="TIGR00229">
    <property type="entry name" value="sensory_box"/>
    <property type="match status" value="1"/>
</dbReference>
<dbReference type="InterPro" id="IPR013767">
    <property type="entry name" value="PAS_fold"/>
</dbReference>
<evidence type="ECO:0000313" key="21">
    <source>
        <dbReference type="EMBL" id="QSP95338.1"/>
    </source>
</evidence>
<dbReference type="SUPFAM" id="SSF52172">
    <property type="entry name" value="CheY-like"/>
    <property type="match status" value="1"/>
</dbReference>
<dbReference type="Gene3D" id="3.30.450.20">
    <property type="entry name" value="PAS domain"/>
    <property type="match status" value="1"/>
</dbReference>
<dbReference type="PRINTS" id="PR00344">
    <property type="entry name" value="BCTRLSENSOR"/>
</dbReference>
<dbReference type="SMART" id="SM00387">
    <property type="entry name" value="HATPase_c"/>
    <property type="match status" value="1"/>
</dbReference>
<feature type="transmembrane region" description="Helical" evidence="15">
    <location>
        <begin position="158"/>
        <end position="181"/>
    </location>
</feature>
<dbReference type="Proteomes" id="UP000663555">
    <property type="component" value="Chromosome"/>
</dbReference>
<keyword evidence="8 15" id="KW-0812">Transmembrane</keyword>
<keyword evidence="4" id="KW-1003">Cell membrane</keyword>
<dbReference type="PROSITE" id="PS50112">
    <property type="entry name" value="PAS"/>
    <property type="match status" value="1"/>
</dbReference>
<evidence type="ECO:0000259" key="18">
    <source>
        <dbReference type="PROSITE" id="PS50112"/>
    </source>
</evidence>
<dbReference type="InterPro" id="IPR005467">
    <property type="entry name" value="His_kinase_dom"/>
</dbReference>
<dbReference type="InterPro" id="IPR003594">
    <property type="entry name" value="HATPase_dom"/>
</dbReference>
<evidence type="ECO:0000256" key="1">
    <source>
        <dbReference type="ARBA" id="ARBA00000085"/>
    </source>
</evidence>
<evidence type="ECO:0000256" key="14">
    <source>
        <dbReference type="PROSITE-ProRule" id="PRU00169"/>
    </source>
</evidence>
<keyword evidence="7" id="KW-0808">Transferase</keyword>
<dbReference type="PROSITE" id="PS50924">
    <property type="entry name" value="MHYT"/>
    <property type="match status" value="1"/>
</dbReference>
<reference evidence="21 22" key="1">
    <citation type="submission" date="2021-03" db="EMBL/GenBank/DDBJ databases">
        <title>Genome sequencing of Marinobacter sp. LPB0319.</title>
        <authorList>
            <person name="Kim J."/>
        </authorList>
    </citation>
    <scope>NUCLEOTIDE SEQUENCE [LARGE SCALE GENOMIC DNA]</scope>
    <source>
        <strain evidence="21 22">LPB0319</strain>
    </source>
</reference>
<dbReference type="CDD" id="cd00082">
    <property type="entry name" value="HisKA"/>
    <property type="match status" value="1"/>
</dbReference>
<evidence type="ECO:0000256" key="6">
    <source>
        <dbReference type="ARBA" id="ARBA00022553"/>
    </source>
</evidence>
<feature type="modified residue" description="4-aspartylphosphate" evidence="14">
    <location>
        <position position="698"/>
    </location>
</feature>
<keyword evidence="5" id="KW-0997">Cell inner membrane</keyword>
<dbReference type="InterPro" id="IPR035965">
    <property type="entry name" value="PAS-like_dom_sf"/>
</dbReference>
<proteinExistence type="predicted"/>
<evidence type="ECO:0000256" key="8">
    <source>
        <dbReference type="ARBA" id="ARBA00022692"/>
    </source>
</evidence>
<dbReference type="CDD" id="cd00130">
    <property type="entry name" value="PAS"/>
    <property type="match status" value="1"/>
</dbReference>
<keyword evidence="10" id="KW-0547">Nucleotide-binding</keyword>
<sequence length="969" mass="105177">MSLLDQYFLINAPDGLPVLTGSYDPLLVTLSLAIAIGASYMALALAAAARRSTSALMERLHLITGSASLGFGIWSMHFIGMLAFELPSHVHYHPLVTALSALPSLVASWLTLSLLARRELTRSRLLAGGMAVGAGIGAMHYLGMAAMDLSPTLRYDPLLFTLSIVVAVLLGTLALWISFGLRRQARWRGSKRRLLAGTVMGLAIAGMHYTAMEAARFIGEPAADFVAGSGRHTNLALVIAAITVGLSLFAAGVNAVARYRGLMYRSQATASELRAIIDAAVDGIIKISDRGVILSFNESAERIFGYRADEAIGQNVSMLMPSPHRDEHDRYLNHYLQTGERHIIGSGREVWAVHRDGHKIPVRLAIGESRLGGQSTFVGFVTDISERHRMETDLRRSKEQAEQAAEAKSAFLANMSHEIRTPMNAIIGFTDLVLGSQLTDDQAKHLGTVRTSAKSLLALLNDILDTAKLDGGHTSLETRDFSLRSVCEQLLATQSLNAQHKGLTLQLDYQADDYFQGDPLRVQQVVLNLFSNAVKFTQAGYVKLRVRQSGDNPVVIDIEDTGIGIPEDRLDKIFDPFVQADASTTRRFGGTGLGTTIARQLTELMGGRISVSSVPQKGTRFRIALPLKPGSTDVSELDPEQETPLPPLTILVADDVKENLELLRALLTQRGHTVVTATNGKDALQRFGAHDVDLVLMDVQMPELNGHQATRALRTMEARLGRSRTPVIALTAGVLEQDQRNALAAGMDAFAVKPLSLPKLSAEIARLLDLPAVPAASQTPCPAPAELVNRQVLHQLWPSAASHRHAVGNCLRKACHFLDRLSELDASEALSEAHRLKGMAGNLGLIRLVSALDDLEHEIRQERPVTPHRVHQLQAQLDQITQWLADHAHEANESGPASVGVQAVDDQRLSAMIDQLRRGELPDQAFAQLRAGLPADCADAVSEALDNFDTECAADLLAAFRDTLEERSC</sequence>